<protein>
    <recommendedName>
        <fullName evidence="1">SHOCT domain-containing protein</fullName>
    </recommendedName>
</protein>
<dbReference type="VEuPathDB" id="TriTrypDB:TcBrA4_0090390"/>
<evidence type="ECO:0000313" key="2">
    <source>
        <dbReference type="EMBL" id="PWU98481.1"/>
    </source>
</evidence>
<dbReference type="VEuPathDB" id="TriTrypDB:TcYC6_0043360"/>
<dbReference type="VEuPathDB" id="TriTrypDB:Tc_MARK_485"/>
<dbReference type="VEuPathDB" id="TriTrypDB:TCSYLVIO_001639"/>
<dbReference type="VEuPathDB" id="TriTrypDB:TCDM_00691"/>
<dbReference type="Proteomes" id="UP000246121">
    <property type="component" value="Unassembled WGS sequence"/>
</dbReference>
<dbReference type="Pfam" id="PF09851">
    <property type="entry name" value="SHOCT"/>
    <property type="match status" value="1"/>
</dbReference>
<sequence>MSSLSEEIQRLSELFASGALSKEEFKAAKEVTIKSYTPLAATAPLLGEVGRSREEAEVHTPFPNVNISEFGEDAAGQPQRERHTLLLKRFCVIFFSFLEKRNTDVYVLAIQSCILSCFQFLVPWGFCSPLDLRGVRLMMGMATSGCGFRGCPVDLFWRKD</sequence>
<dbReference type="AlphaFoldDB" id="A0A2V2VQ56"/>
<organism evidence="2 3">
    <name type="scientific">Trypanosoma cruzi</name>
    <dbReference type="NCBI Taxonomy" id="5693"/>
    <lineage>
        <taxon>Eukaryota</taxon>
        <taxon>Discoba</taxon>
        <taxon>Euglenozoa</taxon>
        <taxon>Kinetoplastea</taxon>
        <taxon>Metakinetoplastina</taxon>
        <taxon>Trypanosomatida</taxon>
        <taxon>Trypanosomatidae</taxon>
        <taxon>Trypanosoma</taxon>
        <taxon>Schizotrypanum</taxon>
    </lineage>
</organism>
<dbReference type="VEuPathDB" id="TriTrypDB:TcCLB.510101.210"/>
<dbReference type="InterPro" id="IPR018649">
    <property type="entry name" value="SHOCT"/>
</dbReference>
<name>A0A2V2VQ56_TRYCR</name>
<dbReference type="VEuPathDB" id="TriTrypDB:C3747_44g129"/>
<proteinExistence type="predicted"/>
<dbReference type="VEuPathDB" id="TriTrypDB:ECC02_002944"/>
<dbReference type="VEuPathDB" id="TriTrypDB:TcCLB.506297.120"/>
<feature type="domain" description="SHOCT" evidence="1">
    <location>
        <begin position="6"/>
        <end position="30"/>
    </location>
</feature>
<reference evidence="2 3" key="1">
    <citation type="journal article" date="2018" name="Microb. Genom.">
        <title>Expanding an expanded genome: long-read sequencing of Trypanosoma cruzi.</title>
        <authorList>
            <person name="Berna L."/>
            <person name="Rodriguez M."/>
            <person name="Chiribao M.L."/>
            <person name="Parodi-Talice A."/>
            <person name="Pita S."/>
            <person name="Rijo G."/>
            <person name="Alvarez-Valin F."/>
            <person name="Robello C."/>
        </authorList>
    </citation>
    <scope>NUCLEOTIDE SEQUENCE [LARGE SCALE GENOMIC DNA]</scope>
    <source>
        <strain evidence="2 3">Dm28c</strain>
    </source>
</reference>
<dbReference type="VEuPathDB" id="TriTrypDB:TcG_01878"/>
<evidence type="ECO:0000259" key="1">
    <source>
        <dbReference type="Pfam" id="PF09851"/>
    </source>
</evidence>
<comment type="caution">
    <text evidence="2">The sequence shown here is derived from an EMBL/GenBank/DDBJ whole genome shotgun (WGS) entry which is preliminary data.</text>
</comment>
<dbReference type="VEuPathDB" id="TriTrypDB:C4B63_12g211"/>
<accession>A0A2V2VQ56</accession>
<evidence type="ECO:0000313" key="3">
    <source>
        <dbReference type="Proteomes" id="UP000246121"/>
    </source>
</evidence>
<dbReference type="EMBL" id="PRFA01000012">
    <property type="protein sequence ID" value="PWU98481.1"/>
    <property type="molecule type" value="Genomic_DNA"/>
</dbReference>
<dbReference type="VEuPathDB" id="TriTrypDB:TcCL_NonESM13332"/>
<gene>
    <name evidence="2" type="ORF">C4B63_12g211</name>
</gene>